<accession>A0A9N8QU31</accession>
<organism evidence="1 2">
    <name type="scientific">Paraburkholderia domus</name>
    <dbReference type="NCBI Taxonomy" id="2793075"/>
    <lineage>
        <taxon>Bacteria</taxon>
        <taxon>Pseudomonadati</taxon>
        <taxon>Pseudomonadota</taxon>
        <taxon>Betaproteobacteria</taxon>
        <taxon>Burkholderiales</taxon>
        <taxon>Burkholderiaceae</taxon>
        <taxon>Paraburkholderia</taxon>
    </lineage>
</organism>
<reference evidence="1" key="1">
    <citation type="submission" date="2021-02" db="EMBL/GenBank/DDBJ databases">
        <authorList>
            <person name="Vanwijnsberghe S."/>
        </authorList>
    </citation>
    <scope>NUCLEOTIDE SEQUENCE</scope>
    <source>
        <strain evidence="1">R-70211</strain>
    </source>
</reference>
<comment type="caution">
    <text evidence="1">The sequence shown here is derived from an EMBL/GenBank/DDBJ whole genome shotgun (WGS) entry which is preliminary data.</text>
</comment>
<dbReference type="AlphaFoldDB" id="A0A9N8QU31"/>
<gene>
    <name evidence="1" type="ORF">R70211_02221</name>
</gene>
<dbReference type="Proteomes" id="UP000675121">
    <property type="component" value="Unassembled WGS sequence"/>
</dbReference>
<protein>
    <submittedName>
        <fullName evidence="1">Uncharacterized protein</fullName>
    </submittedName>
</protein>
<evidence type="ECO:0000313" key="2">
    <source>
        <dbReference type="Proteomes" id="UP000675121"/>
    </source>
</evidence>
<keyword evidence="2" id="KW-1185">Reference proteome</keyword>
<dbReference type="EMBL" id="CAJNAS010000005">
    <property type="protein sequence ID" value="CAE6882731.1"/>
    <property type="molecule type" value="Genomic_DNA"/>
</dbReference>
<name>A0A9N8QU31_9BURK</name>
<proteinExistence type="predicted"/>
<sequence length="91" mass="10123">MAPSATPYLAGYPGLVTYNCGFLSAPGEYEERGSMRRMPPSSMAPAGACLPHHTAPHKWVLIYESAEELPLRRGAHNQVNFRNQYAFESIR</sequence>
<evidence type="ECO:0000313" key="1">
    <source>
        <dbReference type="EMBL" id="CAE6882731.1"/>
    </source>
</evidence>